<keyword evidence="1" id="KW-0813">Transport</keyword>
<dbReference type="Proteomes" id="UP001280581">
    <property type="component" value="Unassembled WGS sequence"/>
</dbReference>
<dbReference type="GO" id="GO:0006814">
    <property type="term" value="P:sodium ion transport"/>
    <property type="evidence" value="ECO:0007669"/>
    <property type="project" value="UniProtKB-KW"/>
</dbReference>
<evidence type="ECO:0000256" key="6">
    <source>
        <dbReference type="SAM" id="MobiDB-lite"/>
    </source>
</evidence>
<keyword evidence="4" id="KW-0406">Ion transport</keyword>
<evidence type="ECO:0000256" key="5">
    <source>
        <dbReference type="ARBA" id="ARBA00023201"/>
    </source>
</evidence>
<keyword evidence="7" id="KW-0472">Membrane</keyword>
<evidence type="ECO:0000256" key="2">
    <source>
        <dbReference type="ARBA" id="ARBA00022449"/>
    </source>
</evidence>
<evidence type="ECO:0008006" key="10">
    <source>
        <dbReference type="Google" id="ProtNLM"/>
    </source>
</evidence>
<feature type="compositionally biased region" description="Polar residues" evidence="6">
    <location>
        <begin position="265"/>
        <end position="293"/>
    </location>
</feature>
<evidence type="ECO:0000256" key="3">
    <source>
        <dbReference type="ARBA" id="ARBA00023053"/>
    </source>
</evidence>
<feature type="region of interest" description="Disordered" evidence="6">
    <location>
        <begin position="128"/>
        <end position="186"/>
    </location>
</feature>
<gene>
    <name evidence="8" type="ORF">GRF29_161g657417</name>
</gene>
<feature type="transmembrane region" description="Helical" evidence="7">
    <location>
        <begin position="339"/>
        <end position="362"/>
    </location>
</feature>
<proteinExistence type="predicted"/>
<feature type="transmembrane region" description="Helical" evidence="7">
    <location>
        <begin position="42"/>
        <end position="60"/>
    </location>
</feature>
<evidence type="ECO:0000256" key="1">
    <source>
        <dbReference type="ARBA" id="ARBA00022448"/>
    </source>
</evidence>
<feature type="transmembrane region" description="Helical" evidence="7">
    <location>
        <begin position="72"/>
        <end position="95"/>
    </location>
</feature>
<dbReference type="AlphaFoldDB" id="A0AAN6RFP4"/>
<name>A0AAN6RFP4_9PLEO</name>
<dbReference type="EMBL" id="WVTA01000014">
    <property type="protein sequence ID" value="KAK3202253.1"/>
    <property type="molecule type" value="Genomic_DNA"/>
</dbReference>
<comment type="caution">
    <text evidence="8">The sequence shown here is derived from an EMBL/GenBank/DDBJ whole genome shotgun (WGS) entry which is preliminary data.</text>
</comment>
<keyword evidence="7" id="KW-1133">Transmembrane helix</keyword>
<keyword evidence="7" id="KW-0812">Transmembrane</keyword>
<dbReference type="GO" id="GO:0015297">
    <property type="term" value="F:antiporter activity"/>
    <property type="evidence" value="ECO:0007669"/>
    <property type="project" value="UniProtKB-KW"/>
</dbReference>
<dbReference type="PANTHER" id="PTHR43562">
    <property type="entry name" value="NAPA-TYPE SODIUM/HYDROGEN ANTIPORTER"/>
    <property type="match status" value="1"/>
</dbReference>
<dbReference type="PANTHER" id="PTHR43562:SF3">
    <property type="entry name" value="SODIUM ION_PROTON EXCHANGER (EUROFUNG)"/>
    <property type="match status" value="1"/>
</dbReference>
<evidence type="ECO:0000313" key="9">
    <source>
        <dbReference type="Proteomes" id="UP001280581"/>
    </source>
</evidence>
<feature type="transmembrane region" description="Helical" evidence="7">
    <location>
        <begin position="207"/>
        <end position="234"/>
    </location>
</feature>
<feature type="region of interest" description="Disordered" evidence="6">
    <location>
        <begin position="263"/>
        <end position="293"/>
    </location>
</feature>
<feature type="compositionally biased region" description="Polar residues" evidence="6">
    <location>
        <begin position="135"/>
        <end position="156"/>
    </location>
</feature>
<evidence type="ECO:0000313" key="8">
    <source>
        <dbReference type="EMBL" id="KAK3202253.1"/>
    </source>
</evidence>
<accession>A0AAN6RFP4</accession>
<feature type="transmembrane region" description="Helical" evidence="7">
    <location>
        <begin position="18"/>
        <end position="35"/>
    </location>
</feature>
<evidence type="ECO:0000256" key="4">
    <source>
        <dbReference type="ARBA" id="ARBA00023065"/>
    </source>
</evidence>
<protein>
    <recommendedName>
        <fullName evidence="10">Cation/H+ exchanger domain-containing protein</fullName>
    </recommendedName>
</protein>
<organism evidence="8 9">
    <name type="scientific">Pseudopithomyces chartarum</name>
    <dbReference type="NCBI Taxonomy" id="1892770"/>
    <lineage>
        <taxon>Eukaryota</taxon>
        <taxon>Fungi</taxon>
        <taxon>Dikarya</taxon>
        <taxon>Ascomycota</taxon>
        <taxon>Pezizomycotina</taxon>
        <taxon>Dothideomycetes</taxon>
        <taxon>Pleosporomycetidae</taxon>
        <taxon>Pleosporales</taxon>
        <taxon>Massarineae</taxon>
        <taxon>Didymosphaeriaceae</taxon>
        <taxon>Pseudopithomyces</taxon>
    </lineage>
</organism>
<keyword evidence="9" id="KW-1185">Reference proteome</keyword>
<reference evidence="8 9" key="1">
    <citation type="submission" date="2021-02" db="EMBL/GenBank/DDBJ databases">
        <title>Genome assembly of Pseudopithomyces chartarum.</title>
        <authorList>
            <person name="Jauregui R."/>
            <person name="Singh J."/>
            <person name="Voisey C."/>
        </authorList>
    </citation>
    <scope>NUCLEOTIDE SEQUENCE [LARGE SCALE GENOMIC DNA]</scope>
    <source>
        <strain evidence="8 9">AGR01</strain>
    </source>
</reference>
<feature type="compositionally biased region" description="Basic and acidic residues" evidence="6">
    <location>
        <begin position="160"/>
        <end position="186"/>
    </location>
</feature>
<keyword evidence="3" id="KW-0915">Sodium</keyword>
<keyword evidence="5" id="KW-0739">Sodium transport</keyword>
<evidence type="ECO:0000256" key="7">
    <source>
        <dbReference type="SAM" id="Phobius"/>
    </source>
</evidence>
<keyword evidence="2" id="KW-0050">Antiport</keyword>
<sequence length="458" mass="48808">MDVHHAETAPSLPYHEPAILTILVQSSFLLVLNLVSVVLDRLVYCGLLGQVLVGIAWGTPGAKWLSSEAELVIVQLGYLGLILLVYEGLLLGLVAGASYAGTSNLFAAYIAGAVISWWDIEVPHPAKQLEERSQPSHQGINVQDEATNRPNTSPEGITSPKEREVPRKVEQPRHDSEVSANPKDDGSGAAVYERYYQQPVCRILQPLFFASIGFSIPITLLMTFAKLVCGFWLVRFSLAPLKESMGKLAARIRLPPAPHLWGRKTSGTVQARQVQEPSTSAADSSPQTASASKPFSLHPPMILACAMTARGEIGFLISSVAESNGVFSSAGTAGMESDLFLIVTWAIVLCTIIGPLGVGLSVRRVKKLEEKKNVENEGSGKDVLGVWGVGIVEGVCQPMKSTEEHGVGPAGCGVYPLRPRTVKHCGPGAADALEALENRQSRAARAAALVGGLDQASP</sequence>